<dbReference type="Pfam" id="PF07811">
    <property type="entry name" value="TadE"/>
    <property type="match status" value="1"/>
</dbReference>
<sequence>MRTRQKAGRSVRGQTMVEFALVFPVFILLVLGIVDLGRAVWQYSTLSNAAREGARYGIVLKNPNGTVRTDAQIIDVVKEKAVAVDIAGGGSVDIAPSGTRTVPGTITVTVNYQFQPITPLIGNAIPDGVINLTGRSKMNMEH</sequence>
<evidence type="ECO:0000313" key="3">
    <source>
        <dbReference type="EMBL" id="CAA9284424.1"/>
    </source>
</evidence>
<protein>
    <submittedName>
        <fullName evidence="3">Similar to TadZ/CpaE, associated with Flp pilus assembly</fullName>
    </submittedName>
</protein>
<keyword evidence="1" id="KW-0472">Membrane</keyword>
<reference evidence="3" key="1">
    <citation type="submission" date="2020-02" db="EMBL/GenBank/DDBJ databases">
        <authorList>
            <person name="Meier V. D."/>
        </authorList>
    </citation>
    <scope>NUCLEOTIDE SEQUENCE</scope>
    <source>
        <strain evidence="3">AVDCRST_MAG93</strain>
    </source>
</reference>
<organism evidence="3">
    <name type="scientific">uncultured Chloroflexia bacterium</name>
    <dbReference type="NCBI Taxonomy" id="1672391"/>
    <lineage>
        <taxon>Bacteria</taxon>
        <taxon>Bacillati</taxon>
        <taxon>Chloroflexota</taxon>
        <taxon>Chloroflexia</taxon>
        <taxon>environmental samples</taxon>
    </lineage>
</organism>
<evidence type="ECO:0000259" key="2">
    <source>
        <dbReference type="Pfam" id="PF07811"/>
    </source>
</evidence>
<accession>A0A6J4JQG0</accession>
<feature type="domain" description="TadE-like" evidence="2">
    <location>
        <begin position="13"/>
        <end position="55"/>
    </location>
</feature>
<dbReference type="AlphaFoldDB" id="A0A6J4JQG0"/>
<feature type="transmembrane region" description="Helical" evidence="1">
    <location>
        <begin position="21"/>
        <end position="41"/>
    </location>
</feature>
<gene>
    <name evidence="3" type="ORF">AVDCRST_MAG93-3426</name>
</gene>
<keyword evidence="1" id="KW-1133">Transmembrane helix</keyword>
<proteinExistence type="predicted"/>
<dbReference type="InterPro" id="IPR012495">
    <property type="entry name" value="TadE-like_dom"/>
</dbReference>
<evidence type="ECO:0000256" key="1">
    <source>
        <dbReference type="SAM" id="Phobius"/>
    </source>
</evidence>
<name>A0A6J4JQG0_9CHLR</name>
<dbReference type="EMBL" id="CADCTR010001167">
    <property type="protein sequence ID" value="CAA9284424.1"/>
    <property type="molecule type" value="Genomic_DNA"/>
</dbReference>
<keyword evidence="1" id="KW-0812">Transmembrane</keyword>